<name>A0AAV4DI14_9GAST</name>
<dbReference type="EMBL" id="BLXT01007928">
    <property type="protein sequence ID" value="GFO43877.1"/>
    <property type="molecule type" value="Genomic_DNA"/>
</dbReference>
<keyword evidence="2" id="KW-1185">Reference proteome</keyword>
<proteinExistence type="predicted"/>
<reference evidence="1 2" key="1">
    <citation type="journal article" date="2021" name="Elife">
        <title>Chloroplast acquisition without the gene transfer in kleptoplastic sea slugs, Plakobranchus ocellatus.</title>
        <authorList>
            <person name="Maeda T."/>
            <person name="Takahashi S."/>
            <person name="Yoshida T."/>
            <person name="Shimamura S."/>
            <person name="Takaki Y."/>
            <person name="Nagai Y."/>
            <person name="Toyoda A."/>
            <person name="Suzuki Y."/>
            <person name="Arimoto A."/>
            <person name="Ishii H."/>
            <person name="Satoh N."/>
            <person name="Nishiyama T."/>
            <person name="Hasebe M."/>
            <person name="Maruyama T."/>
            <person name="Minagawa J."/>
            <person name="Obokata J."/>
            <person name="Shigenobu S."/>
        </authorList>
    </citation>
    <scope>NUCLEOTIDE SEQUENCE [LARGE SCALE GENOMIC DNA]</scope>
</reference>
<evidence type="ECO:0000313" key="2">
    <source>
        <dbReference type="Proteomes" id="UP000735302"/>
    </source>
</evidence>
<dbReference type="Proteomes" id="UP000735302">
    <property type="component" value="Unassembled WGS sequence"/>
</dbReference>
<comment type="caution">
    <text evidence="1">The sequence shown here is derived from an EMBL/GenBank/DDBJ whole genome shotgun (WGS) entry which is preliminary data.</text>
</comment>
<gene>
    <name evidence="1" type="ORF">PoB_007038200</name>
</gene>
<organism evidence="1 2">
    <name type="scientific">Plakobranchus ocellatus</name>
    <dbReference type="NCBI Taxonomy" id="259542"/>
    <lineage>
        <taxon>Eukaryota</taxon>
        <taxon>Metazoa</taxon>
        <taxon>Spiralia</taxon>
        <taxon>Lophotrochozoa</taxon>
        <taxon>Mollusca</taxon>
        <taxon>Gastropoda</taxon>
        <taxon>Heterobranchia</taxon>
        <taxon>Euthyneura</taxon>
        <taxon>Panpulmonata</taxon>
        <taxon>Sacoglossa</taxon>
        <taxon>Placobranchoidea</taxon>
        <taxon>Plakobranchidae</taxon>
        <taxon>Plakobranchus</taxon>
    </lineage>
</organism>
<dbReference type="AlphaFoldDB" id="A0AAV4DI14"/>
<accession>A0AAV4DI14</accession>
<evidence type="ECO:0000313" key="1">
    <source>
        <dbReference type="EMBL" id="GFO43877.1"/>
    </source>
</evidence>
<protein>
    <submittedName>
        <fullName evidence="1">Uncharacterized protein</fullName>
    </submittedName>
</protein>
<sequence length="80" mass="8865">MQATSAALNIGTVVGWFKQLVHQDVCPSYTIYNLPVQNEKARTNDLQDGKKNSYPLCLADDIDDLAWGNKELANLVKGLE</sequence>